<dbReference type="Proteomes" id="UP000256337">
    <property type="component" value="Unassembled WGS sequence"/>
</dbReference>
<proteinExistence type="predicted"/>
<reference evidence="1 2" key="1">
    <citation type="journal article" date="2018" name="Vet. Microbiol.">
        <title>Characterisation of Staphylococcus felis isolated from cats using whole genome sequencing.</title>
        <authorList>
            <person name="Worthing K."/>
            <person name="Pang S."/>
            <person name="Trott D.J."/>
            <person name="Abraham S."/>
            <person name="Coombs G.W."/>
            <person name="Jordan D."/>
            <person name="McIntyre L."/>
            <person name="Davies M.R."/>
            <person name="Norris J."/>
        </authorList>
    </citation>
    <scope>NUCLEOTIDE SEQUENCE [LARGE SCALE GENOMIC DNA]</scope>
    <source>
        <strain evidence="1 2">F25</strain>
    </source>
</reference>
<dbReference type="EMBL" id="QKYD01000038">
    <property type="protein sequence ID" value="REI24402.1"/>
    <property type="molecule type" value="Genomic_DNA"/>
</dbReference>
<accession>A0AAX1RY35</accession>
<dbReference type="AlphaFoldDB" id="A0AAX1RY35"/>
<evidence type="ECO:0000313" key="1">
    <source>
        <dbReference type="EMBL" id="REI24402.1"/>
    </source>
</evidence>
<protein>
    <recommendedName>
        <fullName evidence="3">Helicase Helix-turn-helix domain-containing protein</fullName>
    </recommendedName>
</protein>
<evidence type="ECO:0008006" key="3">
    <source>
        <dbReference type="Google" id="ProtNLM"/>
    </source>
</evidence>
<comment type="caution">
    <text evidence="1">The sequence shown here is derived from an EMBL/GenBank/DDBJ whole genome shotgun (WGS) entry which is preliminary data.</text>
</comment>
<evidence type="ECO:0000313" key="2">
    <source>
        <dbReference type="Proteomes" id="UP000256337"/>
    </source>
</evidence>
<sequence length="379" mass="44787">MRFKDDIEALLSQLSAKERAQIEKMLSSKRAYQLNHAQNSICELMKNYKVDEIKALCKSHGIKGYSNLNKDTLLIHFITNLVTEDYLDEMVATFNKAQKLAFVIASQFSAWQAPLPTCLHFENNFVLFHFSGEDGYHLTWIPDEVSNIVEKYIDSHTELKQLKLAYALLEAASNLYGLYSFTQLQRVYEVYLNKSYSLLDIQKWLKQIELVNPEMTNFRVFKGLIASKGLEFEEDEYHYFVKDAKYYMPDTTQEILSYQELIYGIDDEAEIKFMNWLEQNILKDNHFEAEVTSLSGEILTMMKHAMTYDMVQDVLQSLVQDGILRKRVEFTAENVVKPIYMKMRNWIYHGYTFEEYMDLMDKDEHEQRNNVIDFKQYRK</sequence>
<dbReference type="RefSeq" id="WP_115856145.1">
    <property type="nucleotide sequence ID" value="NZ_CAJUZQ010000055.1"/>
</dbReference>
<name>A0AAX1RY35_9STAP</name>
<organism evidence="1 2">
    <name type="scientific">Staphylococcus felis</name>
    <dbReference type="NCBI Taxonomy" id="46127"/>
    <lineage>
        <taxon>Bacteria</taxon>
        <taxon>Bacillati</taxon>
        <taxon>Bacillota</taxon>
        <taxon>Bacilli</taxon>
        <taxon>Bacillales</taxon>
        <taxon>Staphylococcaceae</taxon>
        <taxon>Staphylococcus</taxon>
    </lineage>
</organism>
<gene>
    <name evidence="1" type="ORF">DOS76_02205</name>
</gene>